<accession>A0AAD2PUX7</accession>
<reference evidence="4" key="1">
    <citation type="submission" date="2023-08" db="EMBL/GenBank/DDBJ databases">
        <authorList>
            <person name="Audoor S."/>
            <person name="Bilcke G."/>
        </authorList>
    </citation>
    <scope>NUCLEOTIDE SEQUENCE</scope>
</reference>
<dbReference type="InterPro" id="IPR001846">
    <property type="entry name" value="VWF_type-D"/>
</dbReference>
<keyword evidence="1" id="KW-0732">Signal</keyword>
<feature type="signal peptide" evidence="1">
    <location>
        <begin position="1"/>
        <end position="25"/>
    </location>
</feature>
<dbReference type="AlphaFoldDB" id="A0AAD2PUX7"/>
<evidence type="ECO:0000313" key="5">
    <source>
        <dbReference type="Proteomes" id="UP001295423"/>
    </source>
</evidence>
<dbReference type="EMBL" id="CAKOGP040001823">
    <property type="protein sequence ID" value="CAJ1953193.1"/>
    <property type="molecule type" value="Genomic_DNA"/>
</dbReference>
<dbReference type="Proteomes" id="UP001295423">
    <property type="component" value="Unassembled WGS sequence"/>
</dbReference>
<organism evidence="4 5">
    <name type="scientific">Cylindrotheca closterium</name>
    <dbReference type="NCBI Taxonomy" id="2856"/>
    <lineage>
        <taxon>Eukaryota</taxon>
        <taxon>Sar</taxon>
        <taxon>Stramenopiles</taxon>
        <taxon>Ochrophyta</taxon>
        <taxon>Bacillariophyta</taxon>
        <taxon>Bacillariophyceae</taxon>
        <taxon>Bacillariophycidae</taxon>
        <taxon>Bacillariales</taxon>
        <taxon>Bacillariaceae</taxon>
        <taxon>Cylindrotheca</taxon>
    </lineage>
</organism>
<keyword evidence="5" id="KW-1185">Reference proteome</keyword>
<proteinExistence type="predicted"/>
<evidence type="ECO:0000313" key="4">
    <source>
        <dbReference type="EMBL" id="CAJ1953193.1"/>
    </source>
</evidence>
<name>A0AAD2PUX7_9STRA</name>
<evidence type="ECO:0000313" key="3">
    <source>
        <dbReference type="EMBL" id="CAJ1928783.1"/>
    </source>
</evidence>
<feature type="chain" id="PRO_5042440867" description="VWFD domain-containing protein" evidence="1">
    <location>
        <begin position="26"/>
        <end position="407"/>
    </location>
</feature>
<gene>
    <name evidence="4" type="ORF">CYCCA115_LOCUS13914</name>
    <name evidence="3" type="ORF">CYCCA115_LOCUS1546</name>
</gene>
<protein>
    <recommendedName>
        <fullName evidence="2">VWFD domain-containing protein</fullName>
    </recommendedName>
</protein>
<evidence type="ECO:0000256" key="1">
    <source>
        <dbReference type="SAM" id="SignalP"/>
    </source>
</evidence>
<dbReference type="PROSITE" id="PS51233">
    <property type="entry name" value="VWFD"/>
    <property type="match status" value="1"/>
</dbReference>
<comment type="caution">
    <text evidence="4">The sequence shown here is derived from an EMBL/GenBank/DDBJ whole genome shotgun (WGS) entry which is preliminary data.</text>
</comment>
<evidence type="ECO:0000259" key="2">
    <source>
        <dbReference type="PROSITE" id="PS51233"/>
    </source>
</evidence>
<feature type="domain" description="VWFD" evidence="2">
    <location>
        <begin position="148"/>
        <end position="337"/>
    </location>
</feature>
<dbReference type="EMBL" id="CAKOGP040000058">
    <property type="protein sequence ID" value="CAJ1928783.1"/>
    <property type="molecule type" value="Genomic_DNA"/>
</dbReference>
<sequence>MKFSSDRVLAFFMAMMATSSSLCFGQTAPPGTEQLGPDNTGYCTNQENGRHDYAFTLQGETITIAECDRLCRSNNDLDGLRGFSTYEGDQMCYCWYDDGTAPGMGLPPDECPPGSPFHQCRRWPDGFGPIDALMGTFGFNCFRYLEFPVAQANGDPHFRTWKNEHFEFHGQCDIVMTKVKNFASKDMDLDIHLRTSMVQYWSYIKAASIRIGNDILEVQGSSAAKEDGEDKRHHWINFEYRGDITDLGGFPVTINPRNDKYIIDLDSAYPGQKIEIKNFNEFVGVKIIGATEESFGNAVGITGDFKTGNTYARDGITLLNDFNELGMEWQVLPSDGKLFHEMARPQFPELCYLPEDPRGERARRLDESNITEEQAEAACAGLDDEFDRKGCVYDILATQDLNMVGAY</sequence>